<keyword evidence="3" id="KW-0966">Cell projection</keyword>
<keyword evidence="3" id="KW-0969">Cilium</keyword>
<dbReference type="Gene3D" id="1.20.1330.10">
    <property type="entry name" value="f41 fragment of flagellin, N-terminal domain"/>
    <property type="match status" value="1"/>
</dbReference>
<dbReference type="InterPro" id="IPR046358">
    <property type="entry name" value="Flagellin_C"/>
</dbReference>
<accession>A0A3B0R621</accession>
<keyword evidence="1" id="KW-0975">Bacterial flagellum</keyword>
<dbReference type="GO" id="GO:0005198">
    <property type="term" value="F:structural molecule activity"/>
    <property type="evidence" value="ECO:0007669"/>
    <property type="project" value="InterPro"/>
</dbReference>
<keyword evidence="3" id="KW-0282">Flagellum</keyword>
<dbReference type="SUPFAM" id="SSF64518">
    <property type="entry name" value="Phase 1 flagellin"/>
    <property type="match status" value="1"/>
</dbReference>
<dbReference type="PANTHER" id="PTHR42792">
    <property type="entry name" value="FLAGELLIN"/>
    <property type="match status" value="1"/>
</dbReference>
<protein>
    <submittedName>
        <fullName evidence="3">Flagellar hook-associated protein FlgL</fullName>
    </submittedName>
</protein>
<dbReference type="PANTHER" id="PTHR42792:SF1">
    <property type="entry name" value="FLAGELLAR HOOK-ASSOCIATED PROTEIN 3"/>
    <property type="match status" value="1"/>
</dbReference>
<evidence type="ECO:0000313" key="3">
    <source>
        <dbReference type="EMBL" id="VAV87972.1"/>
    </source>
</evidence>
<dbReference type="InterPro" id="IPR001492">
    <property type="entry name" value="Flagellin"/>
</dbReference>
<dbReference type="AlphaFoldDB" id="A0A3B0R621"/>
<evidence type="ECO:0000259" key="2">
    <source>
        <dbReference type="Pfam" id="PF00700"/>
    </source>
</evidence>
<dbReference type="EMBL" id="UOEE01000053">
    <property type="protein sequence ID" value="VAV87972.1"/>
    <property type="molecule type" value="Genomic_DNA"/>
</dbReference>
<proteinExistence type="predicted"/>
<feature type="domain" description="Flagellin C-terminal" evidence="2">
    <location>
        <begin position="225"/>
        <end position="307"/>
    </location>
</feature>
<gene>
    <name evidence="3" type="ORF">MNBD_ALPHA06-1268</name>
</gene>
<sequence>MPRISTSQANLASLQNFLNGQSDLVKSQAQVSSGKKATDLKGLVKELGTLNAARSVIARSKGAVDRIAELEPKLAIQDAAFEQLSGAGDAIRQNLIGSLGLNDGLLIINGLQSALDQVSNALNQKFAGNSIFGGSKVDTKPFTANSLADLAAAAQVSDLFQNSDVKPVSRIDDGVVIETGFLADDVATDVVSIIKAIKDFNDGANGPFTASLTAAQRTFIESQLAAIAPALDALNQVQGENGLLQARVEATKIQEEERQVLLTGVIGDLEDVDMAEAVSRLQQVQTAVEASARTFNILSSTSLLNFLR</sequence>
<dbReference type="Pfam" id="PF00700">
    <property type="entry name" value="Flagellin_C"/>
    <property type="match status" value="1"/>
</dbReference>
<reference evidence="3" key="1">
    <citation type="submission" date="2018-06" db="EMBL/GenBank/DDBJ databases">
        <authorList>
            <person name="Zhirakovskaya E."/>
        </authorList>
    </citation>
    <scope>NUCLEOTIDE SEQUENCE</scope>
</reference>
<name>A0A3B0R621_9ZZZZ</name>
<organism evidence="3">
    <name type="scientific">hydrothermal vent metagenome</name>
    <dbReference type="NCBI Taxonomy" id="652676"/>
    <lineage>
        <taxon>unclassified sequences</taxon>
        <taxon>metagenomes</taxon>
        <taxon>ecological metagenomes</taxon>
    </lineage>
</organism>
<evidence type="ECO:0000256" key="1">
    <source>
        <dbReference type="ARBA" id="ARBA00023143"/>
    </source>
</evidence>
<dbReference type="GO" id="GO:0009288">
    <property type="term" value="C:bacterial-type flagellum"/>
    <property type="evidence" value="ECO:0007669"/>
    <property type="project" value="InterPro"/>
</dbReference>